<accession>A0ABS4XFG7</accession>
<keyword evidence="1" id="KW-0472">Membrane</keyword>
<name>A0ABS4XFG7_9MICC</name>
<feature type="transmembrane region" description="Helical" evidence="1">
    <location>
        <begin position="6"/>
        <end position="29"/>
    </location>
</feature>
<sequence length="126" mass="12917">MTSILWLIVAGAAAITLSAAGITTGLALADGRIDHATLAGIGADTRLRKAMSGAQTIMTASLGTLLGLFAGTVPMILMLSTQPGVPVVIPWAQLAVLLIVVPVFGALVAWAFTRGNVPLTRRQTLV</sequence>
<evidence type="ECO:0000313" key="3">
    <source>
        <dbReference type="Proteomes" id="UP001296993"/>
    </source>
</evidence>
<evidence type="ECO:0000313" key="2">
    <source>
        <dbReference type="EMBL" id="MBP2386454.1"/>
    </source>
</evidence>
<evidence type="ECO:0000256" key="1">
    <source>
        <dbReference type="SAM" id="Phobius"/>
    </source>
</evidence>
<dbReference type="RefSeq" id="WP_209997350.1">
    <property type="nucleotide sequence ID" value="NZ_JAGIOF010000001.1"/>
</dbReference>
<comment type="caution">
    <text evidence="2">The sequence shown here is derived from an EMBL/GenBank/DDBJ whole genome shotgun (WGS) entry which is preliminary data.</text>
</comment>
<protein>
    <recommendedName>
        <fullName evidence="4">FtsX-like permease family protein</fullName>
    </recommendedName>
</protein>
<organism evidence="2 3">
    <name type="scientific">Paeniglutamicibacter kerguelensis</name>
    <dbReference type="NCBI Taxonomy" id="254788"/>
    <lineage>
        <taxon>Bacteria</taxon>
        <taxon>Bacillati</taxon>
        <taxon>Actinomycetota</taxon>
        <taxon>Actinomycetes</taxon>
        <taxon>Micrococcales</taxon>
        <taxon>Micrococcaceae</taxon>
        <taxon>Paeniglutamicibacter</taxon>
    </lineage>
</organism>
<keyword evidence="1" id="KW-0812">Transmembrane</keyword>
<proteinExistence type="predicted"/>
<gene>
    <name evidence="2" type="ORF">JOF47_001965</name>
</gene>
<keyword evidence="1" id="KW-1133">Transmembrane helix</keyword>
<feature type="transmembrane region" description="Helical" evidence="1">
    <location>
        <begin position="91"/>
        <end position="112"/>
    </location>
</feature>
<dbReference type="EMBL" id="JAGIOF010000001">
    <property type="protein sequence ID" value="MBP2386454.1"/>
    <property type="molecule type" value="Genomic_DNA"/>
</dbReference>
<keyword evidence="3" id="KW-1185">Reference proteome</keyword>
<evidence type="ECO:0008006" key="4">
    <source>
        <dbReference type="Google" id="ProtNLM"/>
    </source>
</evidence>
<dbReference type="Proteomes" id="UP001296993">
    <property type="component" value="Unassembled WGS sequence"/>
</dbReference>
<feature type="transmembrane region" description="Helical" evidence="1">
    <location>
        <begin position="56"/>
        <end position="79"/>
    </location>
</feature>
<reference evidence="2 3" key="1">
    <citation type="submission" date="2021-03" db="EMBL/GenBank/DDBJ databases">
        <title>Sequencing the genomes of 1000 actinobacteria strains.</title>
        <authorList>
            <person name="Klenk H.-P."/>
        </authorList>
    </citation>
    <scope>NUCLEOTIDE SEQUENCE [LARGE SCALE GENOMIC DNA]</scope>
    <source>
        <strain evidence="2 3">DSM 15797</strain>
    </source>
</reference>